<reference evidence="4 5" key="1">
    <citation type="journal article" date="2024" name="G3 (Bethesda)">
        <title>Genome assembly of Hibiscus sabdariffa L. provides insights into metabolisms of medicinal natural products.</title>
        <authorList>
            <person name="Kim T."/>
        </authorList>
    </citation>
    <scope>NUCLEOTIDE SEQUENCE [LARGE SCALE GENOMIC DNA]</scope>
    <source>
        <strain evidence="4">TK-2024</strain>
        <tissue evidence="4">Old leaves</tissue>
    </source>
</reference>
<keyword evidence="2" id="KW-0285">Flavoprotein</keyword>
<dbReference type="PANTHER" id="PTHR48105">
    <property type="entry name" value="THIOREDOXIN REDUCTASE 1-RELATED-RELATED"/>
    <property type="match status" value="1"/>
</dbReference>
<dbReference type="Proteomes" id="UP001472677">
    <property type="component" value="Unassembled WGS sequence"/>
</dbReference>
<keyword evidence="5" id="KW-1185">Reference proteome</keyword>
<organism evidence="4 5">
    <name type="scientific">Hibiscus sabdariffa</name>
    <name type="common">roselle</name>
    <dbReference type="NCBI Taxonomy" id="183260"/>
    <lineage>
        <taxon>Eukaryota</taxon>
        <taxon>Viridiplantae</taxon>
        <taxon>Streptophyta</taxon>
        <taxon>Embryophyta</taxon>
        <taxon>Tracheophyta</taxon>
        <taxon>Spermatophyta</taxon>
        <taxon>Magnoliopsida</taxon>
        <taxon>eudicotyledons</taxon>
        <taxon>Gunneridae</taxon>
        <taxon>Pentapetalae</taxon>
        <taxon>rosids</taxon>
        <taxon>malvids</taxon>
        <taxon>Malvales</taxon>
        <taxon>Malvaceae</taxon>
        <taxon>Malvoideae</taxon>
        <taxon>Hibiscus</taxon>
    </lineage>
</organism>
<dbReference type="EMBL" id="JBBPBM010000004">
    <property type="protein sequence ID" value="KAK8587406.1"/>
    <property type="molecule type" value="Genomic_DNA"/>
</dbReference>
<evidence type="ECO:0000256" key="1">
    <source>
        <dbReference type="ARBA" id="ARBA00009333"/>
    </source>
</evidence>
<evidence type="ECO:0000256" key="2">
    <source>
        <dbReference type="ARBA" id="ARBA00022630"/>
    </source>
</evidence>
<sequence>MQSRVVSKPKIEVIWNSVVVEAYGDRIMGELKVNNLLTGEVSDLQVAGLFFAIGHEPQASGLRPQPANKFLDGQLQLDSDGLCSHFSLIRVQPTPACPAFLLPEISRITSTGKPK</sequence>
<gene>
    <name evidence="4" type="ORF">V6N12_021900</name>
</gene>
<comment type="caution">
    <text evidence="4">The sequence shown here is derived from an EMBL/GenBank/DDBJ whole genome shotgun (WGS) entry which is preliminary data.</text>
</comment>
<name>A0ABR2FT26_9ROSI</name>
<keyword evidence="3" id="KW-0560">Oxidoreductase</keyword>
<dbReference type="Gene3D" id="3.50.50.60">
    <property type="entry name" value="FAD/NAD(P)-binding domain"/>
    <property type="match status" value="2"/>
</dbReference>
<evidence type="ECO:0000313" key="4">
    <source>
        <dbReference type="EMBL" id="KAK8587406.1"/>
    </source>
</evidence>
<comment type="similarity">
    <text evidence="1">Belongs to the class-II pyridine nucleotide-disulfide oxidoreductase family.</text>
</comment>
<evidence type="ECO:0000256" key="3">
    <source>
        <dbReference type="ARBA" id="ARBA00023002"/>
    </source>
</evidence>
<evidence type="ECO:0000313" key="5">
    <source>
        <dbReference type="Proteomes" id="UP001472677"/>
    </source>
</evidence>
<dbReference type="InterPro" id="IPR036188">
    <property type="entry name" value="FAD/NAD-bd_sf"/>
</dbReference>
<accession>A0ABR2FT26</accession>
<protein>
    <submittedName>
        <fullName evidence="4">Uncharacterized protein</fullName>
    </submittedName>
</protein>
<dbReference type="PRINTS" id="PR00469">
    <property type="entry name" value="PNDRDTASEII"/>
</dbReference>
<dbReference type="InterPro" id="IPR050097">
    <property type="entry name" value="Ferredoxin-NADP_redctase_2"/>
</dbReference>
<proteinExistence type="inferred from homology"/>